<proteinExistence type="inferred from homology"/>
<keyword evidence="9" id="KW-1133">Transmembrane helix</keyword>
<evidence type="ECO:0000313" key="10">
    <source>
        <dbReference type="EMBL" id="EJT70821.1"/>
    </source>
</evidence>
<dbReference type="PANTHER" id="PTHR24305">
    <property type="entry name" value="CYTOCHROME P450"/>
    <property type="match status" value="1"/>
</dbReference>
<evidence type="ECO:0000256" key="8">
    <source>
        <dbReference type="PIRSR" id="PIRSR602401-1"/>
    </source>
</evidence>
<name>J3PEC1_GAET3</name>
<dbReference type="Pfam" id="PF00067">
    <property type="entry name" value="p450"/>
    <property type="match status" value="1"/>
</dbReference>
<reference evidence="11" key="5">
    <citation type="submission" date="2018-04" db="UniProtKB">
        <authorList>
            <consortium name="EnsemblFungi"/>
        </authorList>
    </citation>
    <scope>IDENTIFICATION</scope>
    <source>
        <strain evidence="11">R3-111a-1</strain>
    </source>
</reference>
<keyword evidence="5" id="KW-0560">Oxidoreductase</keyword>
<dbReference type="EMBL" id="GL385401">
    <property type="protein sequence ID" value="EJT70821.1"/>
    <property type="molecule type" value="Genomic_DNA"/>
</dbReference>
<dbReference type="PRINTS" id="PR00463">
    <property type="entry name" value="EP450I"/>
</dbReference>
<evidence type="ECO:0000256" key="4">
    <source>
        <dbReference type="ARBA" id="ARBA00022723"/>
    </source>
</evidence>
<feature type="binding site" description="axial binding residue" evidence="8">
    <location>
        <position position="534"/>
    </location>
    <ligand>
        <name>heme</name>
        <dbReference type="ChEBI" id="CHEBI:30413"/>
    </ligand>
    <ligandPart>
        <name>Fe</name>
        <dbReference type="ChEBI" id="CHEBI:18248"/>
    </ligandPart>
</feature>
<dbReference type="eggNOG" id="KOG0156">
    <property type="taxonomic scope" value="Eukaryota"/>
</dbReference>
<dbReference type="CDD" id="cd11060">
    <property type="entry name" value="CYP57A1-like"/>
    <property type="match status" value="1"/>
</dbReference>
<protein>
    <recommendedName>
        <fullName evidence="13">Pisatin demethylase</fullName>
    </recommendedName>
</protein>
<dbReference type="STRING" id="644352.J3PEC1"/>
<reference evidence="10" key="3">
    <citation type="submission" date="2010-09" db="EMBL/GenBank/DDBJ databases">
        <title>Annotation of Gaeumannomyces graminis var. tritici R3-111a-1.</title>
        <authorList>
            <consortium name="The Broad Institute Genome Sequencing Platform"/>
            <person name="Ma L.-J."/>
            <person name="Dead R."/>
            <person name="Young S.K."/>
            <person name="Zeng Q."/>
            <person name="Gargeya S."/>
            <person name="Fitzgerald M."/>
            <person name="Haas B."/>
            <person name="Abouelleil A."/>
            <person name="Alvarado L."/>
            <person name="Arachchi H.M."/>
            <person name="Berlin A."/>
            <person name="Brown A."/>
            <person name="Chapman S.B."/>
            <person name="Chen Z."/>
            <person name="Dunbar C."/>
            <person name="Freedman E."/>
            <person name="Gearin G."/>
            <person name="Gellesch M."/>
            <person name="Goldberg J."/>
            <person name="Griggs A."/>
            <person name="Gujja S."/>
            <person name="Heiman D."/>
            <person name="Howarth C."/>
            <person name="Larson L."/>
            <person name="Lui A."/>
            <person name="MacDonald P.J.P."/>
            <person name="Mehta T."/>
            <person name="Montmayeur A."/>
            <person name="Murphy C."/>
            <person name="Neiman D."/>
            <person name="Pearson M."/>
            <person name="Priest M."/>
            <person name="Roberts A."/>
            <person name="Saif S."/>
            <person name="Shea T."/>
            <person name="Shenoy N."/>
            <person name="Sisk P."/>
            <person name="Stolte C."/>
            <person name="Sykes S."/>
            <person name="Yandava C."/>
            <person name="Wortman J."/>
            <person name="Nusbaum C."/>
            <person name="Birren B."/>
        </authorList>
    </citation>
    <scope>NUCLEOTIDE SEQUENCE</scope>
    <source>
        <strain evidence="10">R3-111a-1</strain>
    </source>
</reference>
<evidence type="ECO:0000256" key="1">
    <source>
        <dbReference type="ARBA" id="ARBA00001971"/>
    </source>
</evidence>
<keyword evidence="9" id="KW-0472">Membrane</keyword>
<dbReference type="PANTHER" id="PTHR24305:SF77">
    <property type="entry name" value="CYTOCHROME P450 MONOOXYGENASE"/>
    <property type="match status" value="1"/>
</dbReference>
<keyword evidence="6 8" id="KW-0408">Iron</keyword>
<dbReference type="GO" id="GO:0020037">
    <property type="term" value="F:heme binding"/>
    <property type="evidence" value="ECO:0007669"/>
    <property type="project" value="InterPro"/>
</dbReference>
<sequence>MHKDTHSTIDEWASILRLTHFYIIATSSSVQLAKSISLKPAMDSLRDMTDTMSAIAAAKVLPMLPETRYSLHLPALARHLKAVTSRMPPVSWGHAAAAAACALAAWYVVASARAWYRLRQFPAASWLATFSYLWLAKTTYSGRQYWVHRELNRRHKQRGPLVRIGPNELMTDDVEILRRVSAARSGYERDTWYTTGRFNPYYDNMFTVLQPAAHTRFKSRTVHAYSGREMPDFEAGVDGQVRTLVDAMRRGYARTGALLDLGPISTYFTMDVITRLGFGQEFGYLAAETDLYNFLGSVKDLWPRMSTSADVPWIRNVLFSSFFLKLLGPKPQDKEGFGALMAVAEHHVGKRFKEGRDSKKDMLGSFIHHGLTQKECEVEGLFMVVAGTESTASAIRSALVHTMSTPSVLALLRAEMASAIADGRASSPVVRADEAARLPVLQAVVYEGIRMRPPLLGLLPKVVPPGGDTLAGVPVPGGTAICANQSSLLRSEDLFGPDPDVFRPSRFLDLPEPERAAMQRNVEAGAFGSGQWQCVGRAIAFMELHKVVFELFRHFDLQLAHPLKPCDVASYGVFLESNLMIKVTEAGKV</sequence>
<dbReference type="EnsemblFungi" id="EJT70821">
    <property type="protein sequence ID" value="EJT70821"/>
    <property type="gene ID" value="GGTG_11844"/>
</dbReference>
<organism evidence="10">
    <name type="scientific">Gaeumannomyces tritici (strain R3-111a-1)</name>
    <name type="common">Wheat and barley take-all root rot fungus</name>
    <name type="synonym">Gaeumannomyces graminis var. tritici</name>
    <dbReference type="NCBI Taxonomy" id="644352"/>
    <lineage>
        <taxon>Eukaryota</taxon>
        <taxon>Fungi</taxon>
        <taxon>Dikarya</taxon>
        <taxon>Ascomycota</taxon>
        <taxon>Pezizomycotina</taxon>
        <taxon>Sordariomycetes</taxon>
        <taxon>Sordariomycetidae</taxon>
        <taxon>Magnaporthales</taxon>
        <taxon>Magnaporthaceae</taxon>
        <taxon>Gaeumannomyces</taxon>
    </lineage>
</organism>
<dbReference type="InterPro" id="IPR050121">
    <property type="entry name" value="Cytochrome_P450_monoxygenase"/>
</dbReference>
<reference evidence="12" key="1">
    <citation type="submission" date="2010-07" db="EMBL/GenBank/DDBJ databases">
        <title>The genome sequence of Gaeumannomyces graminis var. tritici strain R3-111a-1.</title>
        <authorList>
            <consortium name="The Broad Institute Genome Sequencing Platform"/>
            <person name="Ma L.-J."/>
            <person name="Dead R."/>
            <person name="Young S."/>
            <person name="Zeng Q."/>
            <person name="Koehrsen M."/>
            <person name="Alvarado L."/>
            <person name="Berlin A."/>
            <person name="Chapman S.B."/>
            <person name="Chen Z."/>
            <person name="Freedman E."/>
            <person name="Gellesch M."/>
            <person name="Goldberg J."/>
            <person name="Griggs A."/>
            <person name="Gujja S."/>
            <person name="Heilman E.R."/>
            <person name="Heiman D."/>
            <person name="Hepburn T."/>
            <person name="Howarth C."/>
            <person name="Jen D."/>
            <person name="Larson L."/>
            <person name="Mehta T."/>
            <person name="Neiman D."/>
            <person name="Pearson M."/>
            <person name="Roberts A."/>
            <person name="Saif S."/>
            <person name="Shea T."/>
            <person name="Shenoy N."/>
            <person name="Sisk P."/>
            <person name="Stolte C."/>
            <person name="Sykes S."/>
            <person name="Walk T."/>
            <person name="White J."/>
            <person name="Yandava C."/>
            <person name="Haas B."/>
            <person name="Nusbaum C."/>
            <person name="Birren B."/>
        </authorList>
    </citation>
    <scope>NUCLEOTIDE SEQUENCE [LARGE SCALE GENOMIC DNA]</scope>
    <source>
        <strain evidence="12">R3-111a-1</strain>
    </source>
</reference>
<dbReference type="InterPro" id="IPR002401">
    <property type="entry name" value="Cyt_P450_E_grp-I"/>
</dbReference>
<keyword evidence="4 8" id="KW-0479">Metal-binding</keyword>
<evidence type="ECO:0000256" key="6">
    <source>
        <dbReference type="ARBA" id="ARBA00023004"/>
    </source>
</evidence>
<gene>
    <name evidence="11" type="primary">20352302</name>
    <name evidence="10" type="ORF">GGTG_11844</name>
</gene>
<dbReference type="OrthoDB" id="3934656at2759"/>
<dbReference type="PRINTS" id="PR00385">
    <property type="entry name" value="P450"/>
</dbReference>
<evidence type="ECO:0000256" key="7">
    <source>
        <dbReference type="ARBA" id="ARBA00023033"/>
    </source>
</evidence>
<evidence type="ECO:0000313" key="11">
    <source>
        <dbReference type="EnsemblFungi" id="EJT70821"/>
    </source>
</evidence>
<keyword evidence="12" id="KW-1185">Reference proteome</keyword>
<dbReference type="AlphaFoldDB" id="J3PEC1"/>
<dbReference type="InterPro" id="IPR001128">
    <property type="entry name" value="Cyt_P450"/>
</dbReference>
<comment type="cofactor">
    <cofactor evidence="1 8">
        <name>heme</name>
        <dbReference type="ChEBI" id="CHEBI:30413"/>
    </cofactor>
</comment>
<dbReference type="VEuPathDB" id="FungiDB:GGTG_11844"/>
<dbReference type="GO" id="GO:0004497">
    <property type="term" value="F:monooxygenase activity"/>
    <property type="evidence" value="ECO:0007669"/>
    <property type="project" value="UniProtKB-KW"/>
</dbReference>
<comment type="similarity">
    <text evidence="2">Belongs to the cytochrome P450 family.</text>
</comment>
<evidence type="ECO:0008006" key="13">
    <source>
        <dbReference type="Google" id="ProtNLM"/>
    </source>
</evidence>
<evidence type="ECO:0000256" key="3">
    <source>
        <dbReference type="ARBA" id="ARBA00022617"/>
    </source>
</evidence>
<feature type="transmembrane region" description="Helical" evidence="9">
    <location>
        <begin position="90"/>
        <end position="109"/>
    </location>
</feature>
<evidence type="ECO:0000256" key="9">
    <source>
        <dbReference type="SAM" id="Phobius"/>
    </source>
</evidence>
<reference evidence="11" key="4">
    <citation type="journal article" date="2015" name="G3 (Bethesda)">
        <title>Genome sequences of three phytopathogenic species of the Magnaporthaceae family of fungi.</title>
        <authorList>
            <person name="Okagaki L.H."/>
            <person name="Nunes C.C."/>
            <person name="Sailsbery J."/>
            <person name="Clay B."/>
            <person name="Brown D."/>
            <person name="John T."/>
            <person name="Oh Y."/>
            <person name="Young N."/>
            <person name="Fitzgerald M."/>
            <person name="Haas B.J."/>
            <person name="Zeng Q."/>
            <person name="Young S."/>
            <person name="Adiconis X."/>
            <person name="Fan L."/>
            <person name="Levin J.Z."/>
            <person name="Mitchell T.K."/>
            <person name="Okubara P.A."/>
            <person name="Farman M.L."/>
            <person name="Kohn L.M."/>
            <person name="Birren B."/>
            <person name="Ma L.-J."/>
            <person name="Dean R.A."/>
        </authorList>
    </citation>
    <scope>NUCLEOTIDE SEQUENCE</scope>
    <source>
        <strain evidence="11">R3-111a-1</strain>
    </source>
</reference>
<evidence type="ECO:0000256" key="5">
    <source>
        <dbReference type="ARBA" id="ARBA00023002"/>
    </source>
</evidence>
<dbReference type="RefSeq" id="XP_009227999.1">
    <property type="nucleotide sequence ID" value="XM_009229735.1"/>
</dbReference>
<keyword evidence="7" id="KW-0503">Monooxygenase</keyword>
<keyword evidence="9" id="KW-0812">Transmembrane</keyword>
<dbReference type="InterPro" id="IPR036396">
    <property type="entry name" value="Cyt_P450_sf"/>
</dbReference>
<dbReference type="GO" id="GO:0016705">
    <property type="term" value="F:oxidoreductase activity, acting on paired donors, with incorporation or reduction of molecular oxygen"/>
    <property type="evidence" value="ECO:0007669"/>
    <property type="project" value="InterPro"/>
</dbReference>
<dbReference type="Gene3D" id="1.10.630.10">
    <property type="entry name" value="Cytochrome P450"/>
    <property type="match status" value="1"/>
</dbReference>
<dbReference type="SUPFAM" id="SSF48264">
    <property type="entry name" value="Cytochrome P450"/>
    <property type="match status" value="1"/>
</dbReference>
<evidence type="ECO:0000256" key="2">
    <source>
        <dbReference type="ARBA" id="ARBA00010617"/>
    </source>
</evidence>
<reference evidence="10" key="2">
    <citation type="submission" date="2010-07" db="EMBL/GenBank/DDBJ databases">
        <authorList>
            <consortium name="The Broad Institute Genome Sequencing Platform"/>
            <consortium name="Broad Institute Genome Sequencing Center for Infectious Disease"/>
            <person name="Ma L.-J."/>
            <person name="Dead R."/>
            <person name="Young S."/>
            <person name="Zeng Q."/>
            <person name="Koehrsen M."/>
            <person name="Alvarado L."/>
            <person name="Berlin A."/>
            <person name="Chapman S.B."/>
            <person name="Chen Z."/>
            <person name="Freedman E."/>
            <person name="Gellesch M."/>
            <person name="Goldberg J."/>
            <person name="Griggs A."/>
            <person name="Gujja S."/>
            <person name="Heilman E.R."/>
            <person name="Heiman D."/>
            <person name="Hepburn T."/>
            <person name="Howarth C."/>
            <person name="Jen D."/>
            <person name="Larson L."/>
            <person name="Mehta T."/>
            <person name="Neiman D."/>
            <person name="Pearson M."/>
            <person name="Roberts A."/>
            <person name="Saif S."/>
            <person name="Shea T."/>
            <person name="Shenoy N."/>
            <person name="Sisk P."/>
            <person name="Stolte C."/>
            <person name="Sykes S."/>
            <person name="Walk T."/>
            <person name="White J."/>
            <person name="Yandava C."/>
            <person name="Haas B."/>
            <person name="Nusbaum C."/>
            <person name="Birren B."/>
        </authorList>
    </citation>
    <scope>NUCLEOTIDE SEQUENCE</scope>
    <source>
        <strain evidence="10">R3-111a-1</strain>
    </source>
</reference>
<dbReference type="Proteomes" id="UP000006039">
    <property type="component" value="Unassembled WGS sequence"/>
</dbReference>
<accession>J3PEC1</accession>
<keyword evidence="3 8" id="KW-0349">Heme</keyword>
<dbReference type="GeneID" id="20352302"/>
<evidence type="ECO:0000313" key="12">
    <source>
        <dbReference type="Proteomes" id="UP000006039"/>
    </source>
</evidence>
<dbReference type="GO" id="GO:0005506">
    <property type="term" value="F:iron ion binding"/>
    <property type="evidence" value="ECO:0007669"/>
    <property type="project" value="InterPro"/>
</dbReference>
<dbReference type="HOGENOM" id="CLU_001570_14_0_1"/>